<dbReference type="InterPro" id="IPR036071">
    <property type="entry name" value="AMMECR1_dom_sf"/>
</dbReference>
<reference evidence="2" key="1">
    <citation type="submission" date="2016-10" db="EMBL/GenBank/DDBJ databases">
        <title>Sequence of Gallionella enrichment culture.</title>
        <authorList>
            <person name="Poehlein A."/>
            <person name="Muehling M."/>
            <person name="Daniel R."/>
        </authorList>
    </citation>
    <scope>NUCLEOTIDE SEQUENCE</scope>
</reference>
<dbReference type="InterPro" id="IPR027485">
    <property type="entry name" value="AMMECR1_N"/>
</dbReference>
<dbReference type="PANTHER" id="PTHR13016:SF0">
    <property type="entry name" value="AMME SYNDROME CANDIDATE GENE 1 PROTEIN"/>
    <property type="match status" value="1"/>
</dbReference>
<feature type="domain" description="AMMECR1" evidence="1">
    <location>
        <begin position="1"/>
        <end position="182"/>
    </location>
</feature>
<dbReference type="NCBIfam" id="TIGR00296">
    <property type="entry name" value="TIGR00296 family protein"/>
    <property type="match status" value="1"/>
</dbReference>
<dbReference type="InterPro" id="IPR002733">
    <property type="entry name" value="AMMECR1_domain"/>
</dbReference>
<dbReference type="InterPro" id="IPR027623">
    <property type="entry name" value="AmmeMemoSam_A"/>
</dbReference>
<evidence type="ECO:0000313" key="2">
    <source>
        <dbReference type="EMBL" id="OIQ95725.1"/>
    </source>
</evidence>
<sequence>MTDELGKSLLTLARGAIAEQFGKLLLPEMDAPELALPGACFVTLSKSGGLRGCIGSLEARRTLGQDVRANAYSAAFRDPRFPPLTRDELPLIRVEVSLLTTAQPLSFTGEADALRQLRPGVDGLVFEHGSHRSTFLPQVWESLPDQRQFLVQLKIKAGLPPDFWSQELRLSRYQVRKWTEEK</sequence>
<dbReference type="Gene3D" id="3.30.1490.150">
    <property type="entry name" value="Hypothetical protein ph0010, domain 2"/>
    <property type="match status" value="1"/>
</dbReference>
<proteinExistence type="predicted"/>
<dbReference type="InterPro" id="IPR023473">
    <property type="entry name" value="AMMECR1"/>
</dbReference>
<gene>
    <name evidence="2" type="ORF">GALL_223000</name>
</gene>
<organism evidence="2">
    <name type="scientific">mine drainage metagenome</name>
    <dbReference type="NCBI Taxonomy" id="410659"/>
    <lineage>
        <taxon>unclassified sequences</taxon>
        <taxon>metagenomes</taxon>
        <taxon>ecological metagenomes</taxon>
    </lineage>
</organism>
<evidence type="ECO:0000259" key="1">
    <source>
        <dbReference type="PROSITE" id="PS51112"/>
    </source>
</evidence>
<comment type="caution">
    <text evidence="2">The sequence shown here is derived from an EMBL/GenBank/DDBJ whole genome shotgun (WGS) entry which is preliminary data.</text>
</comment>
<protein>
    <recommendedName>
        <fullName evidence="1">AMMECR1 domain-containing protein</fullName>
    </recommendedName>
</protein>
<dbReference type="Pfam" id="PF01871">
    <property type="entry name" value="AMMECR1"/>
    <property type="match status" value="1"/>
</dbReference>
<dbReference type="NCBIfam" id="TIGR04335">
    <property type="entry name" value="AmmeMemoSam_A"/>
    <property type="match status" value="1"/>
</dbReference>
<dbReference type="SUPFAM" id="SSF143447">
    <property type="entry name" value="AMMECR1-like"/>
    <property type="match status" value="1"/>
</dbReference>
<name>A0A1J5S5Y8_9ZZZZ</name>
<dbReference type="Gene3D" id="3.30.700.20">
    <property type="entry name" value="Hypothetical protein ph0010, domain 1"/>
    <property type="match status" value="1"/>
</dbReference>
<dbReference type="PANTHER" id="PTHR13016">
    <property type="entry name" value="AMMECR1 HOMOLOG"/>
    <property type="match status" value="1"/>
</dbReference>
<dbReference type="EMBL" id="MLJW01000161">
    <property type="protein sequence ID" value="OIQ95725.1"/>
    <property type="molecule type" value="Genomic_DNA"/>
</dbReference>
<accession>A0A1J5S5Y8</accession>
<dbReference type="AlphaFoldDB" id="A0A1J5S5Y8"/>
<dbReference type="PROSITE" id="PS51112">
    <property type="entry name" value="AMMECR1"/>
    <property type="match status" value="1"/>
</dbReference>